<evidence type="ECO:0000256" key="1">
    <source>
        <dbReference type="SAM" id="Phobius"/>
    </source>
</evidence>
<proteinExistence type="predicted"/>
<dbReference type="SUPFAM" id="SSF54001">
    <property type="entry name" value="Cysteine proteinases"/>
    <property type="match status" value="1"/>
</dbReference>
<sequence length="205" mass="22931">MESQRTKTLVVATILLFASVLLLRWYHLTTRPVGTVVTFDVKSVSVGDLIFRRGRGLASDVARRFSLQEQRFSHVGIIVETEDGLGVVHSIADDAKGFDGVVVESISGFLEDARDWSAYRLAVSQEERNEIGNVALSMATKGIRFDNEYDLSTSDRLYCTELVRSVVNSALRAEFFTAKTHRMGRDFVSISDLYVDMSVQVLKVK</sequence>
<keyword evidence="1" id="KW-0812">Transmembrane</keyword>
<dbReference type="AlphaFoldDB" id="G2DVT2"/>
<keyword evidence="3" id="KW-1185">Reference proteome</keyword>
<dbReference type="Proteomes" id="UP000004200">
    <property type="component" value="Unassembled WGS sequence"/>
</dbReference>
<dbReference type="eggNOG" id="COG3863">
    <property type="taxonomic scope" value="Bacteria"/>
</dbReference>
<organism evidence="2 3">
    <name type="scientific">Thiorhodococcus drewsii AZ1</name>
    <dbReference type="NCBI Taxonomy" id="765913"/>
    <lineage>
        <taxon>Bacteria</taxon>
        <taxon>Pseudomonadati</taxon>
        <taxon>Pseudomonadota</taxon>
        <taxon>Gammaproteobacteria</taxon>
        <taxon>Chromatiales</taxon>
        <taxon>Chromatiaceae</taxon>
        <taxon>Thiorhodococcus</taxon>
    </lineage>
</organism>
<dbReference type="Gene3D" id="3.90.1720.10">
    <property type="entry name" value="endopeptidase domain like (from Nostoc punctiforme)"/>
    <property type="match status" value="1"/>
</dbReference>
<feature type="transmembrane region" description="Helical" evidence="1">
    <location>
        <begin position="9"/>
        <end position="26"/>
    </location>
</feature>
<dbReference type="EMBL" id="AFWT01000001">
    <property type="protein sequence ID" value="EGV34097.1"/>
    <property type="molecule type" value="Genomic_DNA"/>
</dbReference>
<comment type="caution">
    <text evidence="2">The sequence shown here is derived from an EMBL/GenBank/DDBJ whole genome shotgun (WGS) entry which is preliminary data.</text>
</comment>
<dbReference type="Pfam" id="PF05708">
    <property type="entry name" value="Peptidase_C92"/>
    <property type="match status" value="1"/>
</dbReference>
<dbReference type="InterPro" id="IPR038765">
    <property type="entry name" value="Papain-like_cys_pep_sf"/>
</dbReference>
<dbReference type="InterPro" id="IPR024453">
    <property type="entry name" value="Peptidase_C92"/>
</dbReference>
<name>G2DVT2_9GAMM</name>
<accession>G2DVT2</accession>
<evidence type="ECO:0000313" key="3">
    <source>
        <dbReference type="Proteomes" id="UP000004200"/>
    </source>
</evidence>
<dbReference type="STRING" id="765913.ThidrDRAFT_0252"/>
<keyword evidence="1" id="KW-1133">Transmembrane helix</keyword>
<evidence type="ECO:0000313" key="2">
    <source>
        <dbReference type="EMBL" id="EGV34097.1"/>
    </source>
</evidence>
<reference evidence="2 3" key="1">
    <citation type="submission" date="2011-06" db="EMBL/GenBank/DDBJ databases">
        <title>The draft genome of Thiorhodococcus drewsii AZ1.</title>
        <authorList>
            <consortium name="US DOE Joint Genome Institute (JGI-PGF)"/>
            <person name="Lucas S."/>
            <person name="Han J."/>
            <person name="Lapidus A."/>
            <person name="Cheng J.-F."/>
            <person name="Goodwin L."/>
            <person name="Pitluck S."/>
            <person name="Peters L."/>
            <person name="Land M.L."/>
            <person name="Hauser L."/>
            <person name="Vogl K."/>
            <person name="Liu Z."/>
            <person name="Imhoff J."/>
            <person name="Thiel V."/>
            <person name="Frigaard N.-U."/>
            <person name="Bryant D.A."/>
            <person name="Woyke T.J."/>
        </authorList>
    </citation>
    <scope>NUCLEOTIDE SEQUENCE [LARGE SCALE GENOMIC DNA]</scope>
    <source>
        <strain evidence="2 3">AZ1</strain>
    </source>
</reference>
<evidence type="ECO:0008006" key="4">
    <source>
        <dbReference type="Google" id="ProtNLM"/>
    </source>
</evidence>
<gene>
    <name evidence="2" type="ORF">ThidrDRAFT_0252</name>
</gene>
<keyword evidence="1" id="KW-0472">Membrane</keyword>
<protein>
    <recommendedName>
        <fullName evidence="4">Peptidoglycan peptidase</fullName>
    </recommendedName>
</protein>